<reference evidence="3" key="1">
    <citation type="submission" date="2022-01" db="EMBL/GenBank/DDBJ databases">
        <title>Collection of gut derived symbiotic bacterial strains cultured from healthy donors.</title>
        <authorList>
            <person name="Lin H."/>
            <person name="Kohout C."/>
            <person name="Waligurski E."/>
            <person name="Pamer E.G."/>
        </authorList>
    </citation>
    <scope>NUCLEOTIDE SEQUENCE</scope>
    <source>
        <strain evidence="3">MSK.14.39</strain>
    </source>
</reference>
<protein>
    <submittedName>
        <fullName evidence="3">DNA repair exonuclease</fullName>
    </submittedName>
</protein>
<gene>
    <name evidence="3" type="ORF">L0P62_06605</name>
</gene>
<dbReference type="Gene3D" id="3.60.21.10">
    <property type="match status" value="1"/>
</dbReference>
<proteinExistence type="predicted"/>
<dbReference type="EMBL" id="JAKNID010000020">
    <property type="protein sequence ID" value="MCG4565115.1"/>
    <property type="molecule type" value="Genomic_DNA"/>
</dbReference>
<keyword evidence="3" id="KW-0269">Exonuclease</keyword>
<dbReference type="CDD" id="cd00840">
    <property type="entry name" value="MPP_Mre11_N"/>
    <property type="match status" value="1"/>
</dbReference>
<dbReference type="InterPro" id="IPR041796">
    <property type="entry name" value="Mre11_N"/>
</dbReference>
<accession>A0A9Q4ACS3</accession>
<sequence>MIKCIHTGDLHLGSQFRNASFDGVYAKQRRLEIWETFERIVDRAIENNTDFLFITGDLYEEKYFTIGDIKRVRDKLEEAKNTNIIITTGNHDPLGENSLYRKVDWPKNVHIFGSKAVDFIEFEELDTVIWGYSWDKKEEKKDILSEIAIEKEEKINILLIHGDLLNKDSVYLPMDKEVLESKCFDYVALGHIHKPQFITDKICYCGSPEPLDFGEIGIHGIIEGTIEKENVTMSLFPLSKRSFIIKEINISETMTYNEILDKIRKCDNFPMRNKNLYRIVLKGIRDRDIDFNLEDLVEVLSSEFYYLELVDKTIPDYDLERLEIENKNNIIGLFIEEMRKKDLNDEINKEALYIGLETLLKEKVMK</sequence>
<dbReference type="InterPro" id="IPR050535">
    <property type="entry name" value="DNA_Repair-Maintenance_Comp"/>
</dbReference>
<keyword evidence="1" id="KW-0378">Hydrolase</keyword>
<dbReference type="Proteomes" id="UP001108123">
    <property type="component" value="Unassembled WGS sequence"/>
</dbReference>
<evidence type="ECO:0000256" key="1">
    <source>
        <dbReference type="ARBA" id="ARBA00022801"/>
    </source>
</evidence>
<dbReference type="AlphaFoldDB" id="A0A9Q4ACS3"/>
<keyword evidence="3" id="KW-0540">Nuclease</keyword>
<dbReference type="SUPFAM" id="SSF56300">
    <property type="entry name" value="Metallo-dependent phosphatases"/>
    <property type="match status" value="1"/>
</dbReference>
<dbReference type="GO" id="GO:0004527">
    <property type="term" value="F:exonuclease activity"/>
    <property type="evidence" value="ECO:0007669"/>
    <property type="project" value="UniProtKB-KW"/>
</dbReference>
<dbReference type="PANTHER" id="PTHR30337:SF7">
    <property type="entry name" value="PHOSPHOESTERASE"/>
    <property type="match status" value="1"/>
</dbReference>
<evidence type="ECO:0000313" key="4">
    <source>
        <dbReference type="Proteomes" id="UP001108123"/>
    </source>
</evidence>
<evidence type="ECO:0000313" key="3">
    <source>
        <dbReference type="EMBL" id="MCG4565115.1"/>
    </source>
</evidence>
<comment type="caution">
    <text evidence="3">The sequence shown here is derived from an EMBL/GenBank/DDBJ whole genome shotgun (WGS) entry which is preliminary data.</text>
</comment>
<keyword evidence="4" id="KW-1185">Reference proteome</keyword>
<feature type="domain" description="Calcineurin-like phosphoesterase" evidence="2">
    <location>
        <begin position="3"/>
        <end position="195"/>
    </location>
</feature>
<name>A0A9Q4ACS3_9FIRM</name>
<evidence type="ECO:0000259" key="2">
    <source>
        <dbReference type="Pfam" id="PF00149"/>
    </source>
</evidence>
<organism evidence="3 4">
    <name type="scientific">Anaerosalibacter bizertensis</name>
    <dbReference type="NCBI Taxonomy" id="932217"/>
    <lineage>
        <taxon>Bacteria</taxon>
        <taxon>Bacillati</taxon>
        <taxon>Bacillota</taxon>
        <taxon>Tissierellia</taxon>
        <taxon>Tissierellales</taxon>
        <taxon>Sporanaerobacteraceae</taxon>
        <taxon>Anaerosalibacter</taxon>
    </lineage>
</organism>
<dbReference type="PANTHER" id="PTHR30337">
    <property type="entry name" value="COMPONENT OF ATP-DEPENDENT DSDNA EXONUCLEASE"/>
    <property type="match status" value="1"/>
</dbReference>
<dbReference type="InterPro" id="IPR029052">
    <property type="entry name" value="Metallo-depent_PP-like"/>
</dbReference>
<dbReference type="Pfam" id="PF00149">
    <property type="entry name" value="Metallophos"/>
    <property type="match status" value="1"/>
</dbReference>
<dbReference type="InterPro" id="IPR004843">
    <property type="entry name" value="Calcineurin-like_PHP"/>
</dbReference>
<dbReference type="RefSeq" id="WP_226807742.1">
    <property type="nucleotide sequence ID" value="NZ_JAJBNW010000015.1"/>
</dbReference>